<dbReference type="EMBL" id="JACLCP010000004">
    <property type="protein sequence ID" value="MBC2846049.1"/>
    <property type="molecule type" value="Genomic_DNA"/>
</dbReference>
<feature type="signal peptide" evidence="2">
    <location>
        <begin position="1"/>
        <end position="19"/>
    </location>
</feature>
<comment type="caution">
    <text evidence="3">The sequence shown here is derived from an EMBL/GenBank/DDBJ whole genome shotgun (WGS) entry which is preliminary data.</text>
</comment>
<evidence type="ECO:0000313" key="4">
    <source>
        <dbReference type="Proteomes" id="UP000533900"/>
    </source>
</evidence>
<keyword evidence="4" id="KW-1185">Reference proteome</keyword>
<proteinExistence type="predicted"/>
<dbReference type="Proteomes" id="UP000533900">
    <property type="component" value="Unassembled WGS sequence"/>
</dbReference>
<dbReference type="AlphaFoldDB" id="A0A842IV95"/>
<organism evidence="3 4">
    <name type="scientific">Winogradskyella flava</name>
    <dbReference type="NCBI Taxonomy" id="1884876"/>
    <lineage>
        <taxon>Bacteria</taxon>
        <taxon>Pseudomonadati</taxon>
        <taxon>Bacteroidota</taxon>
        <taxon>Flavobacteriia</taxon>
        <taxon>Flavobacteriales</taxon>
        <taxon>Flavobacteriaceae</taxon>
        <taxon>Winogradskyella</taxon>
    </lineage>
</organism>
<keyword evidence="2" id="KW-0732">Signal</keyword>
<protein>
    <recommendedName>
        <fullName evidence="5">Peptidase G2 IMC autoproteolytic cleavage domain-containing protein</fullName>
    </recommendedName>
</protein>
<gene>
    <name evidence="3" type="ORF">H7F21_13160</name>
</gene>
<name>A0A842IV95_9FLAO</name>
<dbReference type="Gene3D" id="2.40.300.10">
    <property type="entry name" value="Head decoration protein D"/>
    <property type="match status" value="1"/>
</dbReference>
<accession>A0A842IV95</accession>
<evidence type="ECO:0000313" key="3">
    <source>
        <dbReference type="EMBL" id="MBC2846049.1"/>
    </source>
</evidence>
<reference evidence="3" key="1">
    <citation type="submission" date="2020-08" db="EMBL/GenBank/DDBJ databases">
        <title>Winogradskyella ouciana sp. nov., isolated from the hadal seawater of the Mariana Trench.</title>
        <authorList>
            <person name="He X."/>
        </authorList>
    </citation>
    <scope>NUCLEOTIDE SEQUENCE [LARGE SCALE GENOMIC DNA]</scope>
    <source>
        <strain evidence="3">KCTC 52348</strain>
    </source>
</reference>
<keyword evidence="1" id="KW-0175">Coiled coil</keyword>
<evidence type="ECO:0000256" key="2">
    <source>
        <dbReference type="SAM" id="SignalP"/>
    </source>
</evidence>
<sequence>MKKLLTLTFFICTMFQAMAQTDGITYQAVIIDPEALELPGVDVSDNFLPNTTIAIRFTIYDNGNQLEFQEVQITDTDDFGRINLLIGDAEHDYFKGISWDGTPKDLKVEIDFDAGNNFETMSRERLTFLPFAFHRNITATGTLTVDDKSFLNGELEVQGPTNLFSAMTVHDNNSTLLTGDLSVDGITNLNNALNVNGTQSATDLEGSLNVDGNTILNSNLDVLVGHTTLNSLTVNGQASFGDLTANYLVVNDSTRLQGKTVIDGMGNQIRLTSNKPNTGTEMANHPVLIDGGNNGLAIKVNGNRNNSTNFITFYDDNRANPWGRIEGETPDEFTNNADYNFDQLGLAYDIADGVLDGIFGGFGLYQATTGTAMAFTSATGCVGLGSCITLPIPSMIGKYTTETVVAAIQLVTAAGSLTLSIVNKATYDNNKMELQGVTYASGSGDYAEYLLREDEGEKMVYGDIVGVKGGKISKNLTGAERVMVVSYKPIVLGNMPAPNREDEYEKVAFMGQVPVNVFGKVHIGDYIIPGGKNNGIGVAVSPENIKSSDIKNIVGIAWEESNEGLSLKRINVAVGINANDNMHIVQGLENRLKEQQKEIDDLKDTVNTILKALSEGENIEGIQIAQSENEASHEDHNDRKYEILEADDTDIVYFEITKKDIEKVLVNIDDVMRDAGLYEGNKEVLKKLKTDTDFKDDFVDQIYNKVKKQIHYHKELDKGSRN</sequence>
<evidence type="ECO:0008006" key="5">
    <source>
        <dbReference type="Google" id="ProtNLM"/>
    </source>
</evidence>
<feature type="coiled-coil region" evidence="1">
    <location>
        <begin position="585"/>
        <end position="612"/>
    </location>
</feature>
<dbReference type="RefSeq" id="WP_185789765.1">
    <property type="nucleotide sequence ID" value="NZ_JACLCP010000004.1"/>
</dbReference>
<feature type="chain" id="PRO_5032754326" description="Peptidase G2 IMC autoproteolytic cleavage domain-containing protein" evidence="2">
    <location>
        <begin position="20"/>
        <end position="722"/>
    </location>
</feature>
<evidence type="ECO:0000256" key="1">
    <source>
        <dbReference type="SAM" id="Coils"/>
    </source>
</evidence>